<dbReference type="Proteomes" id="UP001164929">
    <property type="component" value="Chromosome 14"/>
</dbReference>
<name>A0AAD6PZ06_9ROSI</name>
<reference evidence="1" key="1">
    <citation type="journal article" date="2023" name="Mol. Ecol. Resour.">
        <title>Chromosome-level genome assembly of a triploid poplar Populus alba 'Berolinensis'.</title>
        <authorList>
            <person name="Chen S."/>
            <person name="Yu Y."/>
            <person name="Wang X."/>
            <person name="Wang S."/>
            <person name="Zhang T."/>
            <person name="Zhou Y."/>
            <person name="He R."/>
            <person name="Meng N."/>
            <person name="Wang Y."/>
            <person name="Liu W."/>
            <person name="Liu Z."/>
            <person name="Liu J."/>
            <person name="Guo Q."/>
            <person name="Huang H."/>
            <person name="Sederoff R.R."/>
            <person name="Wang G."/>
            <person name="Qu G."/>
            <person name="Chen S."/>
        </authorList>
    </citation>
    <scope>NUCLEOTIDE SEQUENCE</scope>
    <source>
        <strain evidence="1">SC-2020</strain>
    </source>
</reference>
<accession>A0AAD6PZ06</accession>
<keyword evidence="2" id="KW-1185">Reference proteome</keyword>
<dbReference type="AlphaFoldDB" id="A0AAD6PZ06"/>
<comment type="caution">
    <text evidence="1">The sequence shown here is derived from an EMBL/GenBank/DDBJ whole genome shotgun (WGS) entry which is preliminary data.</text>
</comment>
<evidence type="ECO:0000313" key="1">
    <source>
        <dbReference type="EMBL" id="KAJ6972982.1"/>
    </source>
</evidence>
<dbReference type="EMBL" id="JAQIZT010000014">
    <property type="protein sequence ID" value="KAJ6972982.1"/>
    <property type="molecule type" value="Genomic_DNA"/>
</dbReference>
<sequence>MKLCFKSEGDTEATGNFLQQALLNSPPAIGILNSLQKRIVALPLDRTLSDDVGTICLPATL</sequence>
<proteinExistence type="predicted"/>
<gene>
    <name evidence="1" type="ORF">NC653_033346</name>
</gene>
<protein>
    <submittedName>
        <fullName evidence="1">Uncharacterized protein</fullName>
    </submittedName>
</protein>
<organism evidence="1 2">
    <name type="scientific">Populus alba x Populus x berolinensis</name>
    <dbReference type="NCBI Taxonomy" id="444605"/>
    <lineage>
        <taxon>Eukaryota</taxon>
        <taxon>Viridiplantae</taxon>
        <taxon>Streptophyta</taxon>
        <taxon>Embryophyta</taxon>
        <taxon>Tracheophyta</taxon>
        <taxon>Spermatophyta</taxon>
        <taxon>Magnoliopsida</taxon>
        <taxon>eudicotyledons</taxon>
        <taxon>Gunneridae</taxon>
        <taxon>Pentapetalae</taxon>
        <taxon>rosids</taxon>
        <taxon>fabids</taxon>
        <taxon>Malpighiales</taxon>
        <taxon>Salicaceae</taxon>
        <taxon>Saliceae</taxon>
        <taxon>Populus</taxon>
    </lineage>
</organism>
<evidence type="ECO:0000313" key="2">
    <source>
        <dbReference type="Proteomes" id="UP001164929"/>
    </source>
</evidence>